<evidence type="ECO:0000313" key="5">
    <source>
        <dbReference type="Proteomes" id="UP000199550"/>
    </source>
</evidence>
<reference evidence="4 5" key="1">
    <citation type="submission" date="2016-10" db="EMBL/GenBank/DDBJ databases">
        <authorList>
            <person name="de Groot N.N."/>
        </authorList>
    </citation>
    <scope>NUCLEOTIDE SEQUENCE [LARGE SCALE GENOMIC DNA]</scope>
    <source>
        <strain evidence="4 5">DSM 16199</strain>
    </source>
</reference>
<dbReference type="Proteomes" id="UP000199550">
    <property type="component" value="Unassembled WGS sequence"/>
</dbReference>
<evidence type="ECO:0000256" key="2">
    <source>
        <dbReference type="ARBA" id="ARBA00019418"/>
    </source>
</evidence>
<keyword evidence="3" id="KW-0143">Chaperone</keyword>
<evidence type="ECO:0000256" key="1">
    <source>
        <dbReference type="ARBA" id="ARBA00008571"/>
    </source>
</evidence>
<gene>
    <name evidence="4" type="ORF">SAMN04488004_107125</name>
</gene>
<organism evidence="4 5">
    <name type="scientific">Loktanella salsilacus</name>
    <dbReference type="NCBI Taxonomy" id="195913"/>
    <lineage>
        <taxon>Bacteria</taxon>
        <taxon>Pseudomonadati</taxon>
        <taxon>Pseudomonadota</taxon>
        <taxon>Alphaproteobacteria</taxon>
        <taxon>Rhodobacterales</taxon>
        <taxon>Roseobacteraceae</taxon>
        <taxon>Loktanella</taxon>
    </lineage>
</organism>
<dbReference type="InterPro" id="IPR005631">
    <property type="entry name" value="SDH"/>
</dbReference>
<dbReference type="InterPro" id="IPR036714">
    <property type="entry name" value="SDH_sf"/>
</dbReference>
<keyword evidence="5" id="KW-1185">Reference proteome</keyword>
<evidence type="ECO:0000313" key="4">
    <source>
        <dbReference type="EMBL" id="SFL08095.1"/>
    </source>
</evidence>
<dbReference type="OrthoDB" id="9807264at2"/>
<protein>
    <recommendedName>
        <fullName evidence="2">FAD assembly factor SdhE</fullName>
    </recommendedName>
</protein>
<dbReference type="AlphaFoldDB" id="A0A1I4EQT5"/>
<dbReference type="RefSeq" id="WP_090188083.1">
    <property type="nucleotide sequence ID" value="NZ_FOTF01000007.1"/>
</dbReference>
<evidence type="ECO:0000256" key="3">
    <source>
        <dbReference type="ARBA" id="ARBA00023186"/>
    </source>
</evidence>
<dbReference type="Pfam" id="PF03937">
    <property type="entry name" value="Sdh5"/>
    <property type="match status" value="1"/>
</dbReference>
<dbReference type="EMBL" id="FOTF01000007">
    <property type="protein sequence ID" value="SFL08095.1"/>
    <property type="molecule type" value="Genomic_DNA"/>
</dbReference>
<dbReference type="GO" id="GO:0006099">
    <property type="term" value="P:tricarboxylic acid cycle"/>
    <property type="evidence" value="ECO:0007669"/>
    <property type="project" value="TreeGrafter"/>
</dbReference>
<dbReference type="SUPFAM" id="SSF109910">
    <property type="entry name" value="YgfY-like"/>
    <property type="match status" value="1"/>
</dbReference>
<dbReference type="Gene3D" id="1.10.150.250">
    <property type="entry name" value="Flavinator of succinate dehydrogenase"/>
    <property type="match status" value="1"/>
</dbReference>
<accession>A0A1I4EQT5</accession>
<dbReference type="PANTHER" id="PTHR12469">
    <property type="entry name" value="PROTEIN EMI5 HOMOLOG, MITOCHONDRIAL"/>
    <property type="match status" value="1"/>
</dbReference>
<name>A0A1I4EQT5_9RHOB</name>
<dbReference type="STRING" id="195913.SAMN04488004_107125"/>
<sequence length="92" mass="10196">MTETVEIARKRLIMRSMRRGIKEMDLILSDFASRALRGYDADQLALYEALLDESDLDIYHWVSGQSGAPARFAPLVSEISAGATGLTRPHAT</sequence>
<comment type="similarity">
    <text evidence="1">Belongs to the SdhE FAD assembly factor family.</text>
</comment>
<dbReference type="PANTHER" id="PTHR12469:SF2">
    <property type="entry name" value="SUCCINATE DEHYDROGENASE ASSEMBLY FACTOR 2, MITOCHONDRIAL"/>
    <property type="match status" value="1"/>
</dbReference>
<proteinExistence type="inferred from homology"/>